<dbReference type="Pfam" id="PF01370">
    <property type="entry name" value="Epimerase"/>
    <property type="match status" value="1"/>
</dbReference>
<reference evidence="3" key="2">
    <citation type="journal article" date="2016" name="Cell Chem. Biol.">
        <title>Discovery of Ibomycin, a Complex Macrolactone that Exerts Antifungal Activity by Impeding Endocytic Trafficking and Membrane Function.</title>
        <authorList>
            <person name="Robbins N."/>
            <person name="Spitzer M."/>
            <person name="Wang W."/>
            <person name="Waglechner N."/>
            <person name="Patel D.J."/>
            <person name="O'Brien J.S."/>
            <person name="Ejim L."/>
            <person name="Ejim O."/>
            <person name="Tyers M."/>
            <person name="Wright G.D."/>
        </authorList>
    </citation>
    <scope>NUCLEOTIDE SEQUENCE</scope>
    <source>
        <strain evidence="3">WAC2288</strain>
    </source>
</reference>
<feature type="domain" description="NAD-dependent epimerase/dehydratase" evidence="2">
    <location>
        <begin position="15"/>
        <end position="240"/>
    </location>
</feature>
<name>A0A1I9J5P7_9ACTN</name>
<dbReference type="InterPro" id="IPR036291">
    <property type="entry name" value="NAD(P)-bd_dom_sf"/>
</dbReference>
<evidence type="ECO:0000259" key="2">
    <source>
        <dbReference type="Pfam" id="PF01370"/>
    </source>
</evidence>
<evidence type="ECO:0000313" key="3">
    <source>
        <dbReference type="EMBL" id="AKA59098.1"/>
    </source>
</evidence>
<dbReference type="PANTHER" id="PTHR43000">
    <property type="entry name" value="DTDP-D-GLUCOSE 4,6-DEHYDRATASE-RELATED"/>
    <property type="match status" value="1"/>
</dbReference>
<dbReference type="AlphaFoldDB" id="A0A1I9J5P7"/>
<proteinExistence type="inferred from homology"/>
<organism evidence="3">
    <name type="scientific">Streptomyces sp. WAC2288</name>
    <dbReference type="NCBI Taxonomy" id="1582798"/>
    <lineage>
        <taxon>Bacteria</taxon>
        <taxon>Bacillati</taxon>
        <taxon>Actinomycetota</taxon>
        <taxon>Actinomycetes</taxon>
        <taxon>Kitasatosporales</taxon>
        <taxon>Streptomycetaceae</taxon>
        <taxon>Streptomyces</taxon>
    </lineage>
</organism>
<dbReference type="EMBL" id="KJ159185">
    <property type="protein sequence ID" value="AKA59098.1"/>
    <property type="molecule type" value="Genomic_DNA"/>
</dbReference>
<dbReference type="SUPFAM" id="SSF51735">
    <property type="entry name" value="NAD(P)-binding Rossmann-fold domains"/>
    <property type="match status" value="1"/>
</dbReference>
<evidence type="ECO:0000256" key="1">
    <source>
        <dbReference type="ARBA" id="ARBA00007637"/>
    </source>
</evidence>
<reference evidence="3" key="1">
    <citation type="submission" date="2015-08" db="EMBL/GenBank/DDBJ databases">
        <authorList>
            <person name="Babu N.S."/>
            <person name="Beckwith C.J."/>
            <person name="Beseler K.G."/>
            <person name="Brison A."/>
            <person name="Carone J.V."/>
            <person name="Caskin T.P."/>
            <person name="Diamond M."/>
            <person name="Durham M.E."/>
            <person name="Foxe J.M."/>
            <person name="Go M."/>
            <person name="Henderson B.A."/>
            <person name="Jones I.B."/>
            <person name="McGettigan J.A."/>
            <person name="Micheletti S.J."/>
            <person name="Nasrallah M.E."/>
            <person name="Ortiz D."/>
            <person name="Piller C.R."/>
            <person name="Privatt S.R."/>
            <person name="Schneider S.L."/>
            <person name="Sharp S."/>
            <person name="Smith T.C."/>
            <person name="Stanton J.D."/>
            <person name="Ullery H.E."/>
            <person name="Wilson R.J."/>
            <person name="Serrano M.G."/>
            <person name="Buck G."/>
            <person name="Lee V."/>
            <person name="Wang Y."/>
            <person name="Carvalho R."/>
            <person name="Voegtly L."/>
            <person name="Shi R."/>
            <person name="Duckworth R."/>
            <person name="Johnson A."/>
            <person name="Loviza R."/>
            <person name="Walstead R."/>
            <person name="Shah Z."/>
            <person name="Kiflezghi M."/>
            <person name="Wade K."/>
            <person name="Ball S.L."/>
            <person name="Bradley K.W."/>
            <person name="Asai D.J."/>
            <person name="Bowman C.A."/>
            <person name="Russell D.A."/>
            <person name="Pope W.H."/>
            <person name="Jacobs-Sera D."/>
            <person name="Hendrix R.W."/>
            <person name="Hatfull G.F."/>
        </authorList>
    </citation>
    <scope>NUCLEOTIDE SEQUENCE</scope>
    <source>
        <strain evidence="3">WAC2288</strain>
    </source>
</reference>
<sequence length="318" mass="33238">MRAVSSRDRFAPTTVVLGASGFIGRNVCAALAAEGWSVAAVVRRDTELPPGCRPIRLDLADAATADLAALLAAERPRLVVNAAGSPWAVTDDQLTAGNVTLVARLVEAVEKLADPVRVVHIGSAYEYGNHPGAPRLAESLVCRPIGQYAQSKLAGTTVLTDAVAAGRIDAVVLRIGLSVGPHANRRSLLGGLAHRLAARPAALELPPIAGARDIIDSRDVADAVLRAVAVEKAPPVINIGTGVRVPLTDAVDTLVRVAGTTAAIVRSPGPVVSRSREEGAQPLDIDLARAELDWTPVRSLDDSLRALWESVNQPVRQS</sequence>
<comment type="similarity">
    <text evidence="1">Belongs to the NAD(P)-dependent epimerase/dehydratase family.</text>
</comment>
<dbReference type="InterPro" id="IPR001509">
    <property type="entry name" value="Epimerase_deHydtase"/>
</dbReference>
<dbReference type="Gene3D" id="3.40.50.720">
    <property type="entry name" value="NAD(P)-binding Rossmann-like Domain"/>
    <property type="match status" value="1"/>
</dbReference>
<accession>A0A1I9J5P7</accession>
<protein>
    <submittedName>
        <fullName evidence="3">NDP-hexose 4-ketoreductase</fullName>
    </submittedName>
</protein>